<dbReference type="Proteomes" id="UP000187465">
    <property type="component" value="Unassembled WGS sequence"/>
</dbReference>
<dbReference type="InterPro" id="IPR001173">
    <property type="entry name" value="Glyco_trans_2-like"/>
</dbReference>
<dbReference type="AlphaFoldDB" id="A0A1R0WYB4"/>
<comment type="similarity">
    <text evidence="1">Belongs to the glycosyltransferase 2 family.</text>
</comment>
<comment type="caution">
    <text evidence="3">The sequence shown here is derived from an EMBL/GenBank/DDBJ whole genome shotgun (WGS) entry which is preliminary data.</text>
</comment>
<dbReference type="Gene3D" id="3.90.550.10">
    <property type="entry name" value="Spore Coat Polysaccharide Biosynthesis Protein SpsA, Chain A"/>
    <property type="match status" value="1"/>
</dbReference>
<evidence type="ECO:0000313" key="3">
    <source>
        <dbReference type="EMBL" id="OMD24066.1"/>
    </source>
</evidence>
<feature type="domain" description="Glycosyltransferase 2-like" evidence="2">
    <location>
        <begin position="9"/>
        <end position="179"/>
    </location>
</feature>
<gene>
    <name evidence="3" type="ORF">BJP51_30115</name>
</gene>
<sequence>MKSTNPKVSIIIPSYNHSKFIGKAIESVLNQTYENFELLIIDDASPDNSVDVIKKYEDSRIKFYGFETNQGAVDTLNHGIINSSSEYIALLNSDDYWEIDKLEKQVHFLEESDSVDCVFSDANFIDEAGKVLSKTDYFWADAFTQNNKSSGQWLKQLFYKLNCFCHPSMLIKKEVYNEVGLYDPSLRQLPDFSMWINVIKKFNIHVMEEKLVNFRILSNEMNTSSVTYENRIRNKNELFIIMSNFFDEIKDEDFVEGFLDESNALYTKEEIECEKAFAYLKEISPDIKPIYVLIGLRKLSILLKNENTRRVLKEKYNFSANDFFAYTGKLDIIDVFETSFHQVVVESAKRKIQKDTNLYSTIRKFFKK</sequence>
<accession>A0A1R0WYB4</accession>
<dbReference type="RefSeq" id="WP_076179699.1">
    <property type="nucleotide sequence ID" value="NZ_MKQP01000055.1"/>
</dbReference>
<dbReference type="InterPro" id="IPR029044">
    <property type="entry name" value="Nucleotide-diphossugar_trans"/>
</dbReference>
<dbReference type="EMBL" id="MKQP01000055">
    <property type="protein sequence ID" value="OMD24066.1"/>
    <property type="molecule type" value="Genomic_DNA"/>
</dbReference>
<reference evidence="3 4" key="1">
    <citation type="submission" date="2016-10" db="EMBL/GenBank/DDBJ databases">
        <title>Paenibacillus species isolates.</title>
        <authorList>
            <person name="Beno S.M."/>
        </authorList>
    </citation>
    <scope>NUCLEOTIDE SEQUENCE [LARGE SCALE GENOMIC DNA]</scope>
    <source>
        <strain evidence="3 4">FSL H7-0604</strain>
    </source>
</reference>
<proteinExistence type="inferred from homology"/>
<dbReference type="PANTHER" id="PTHR22916:SF3">
    <property type="entry name" value="UDP-GLCNAC:BETAGAL BETA-1,3-N-ACETYLGLUCOSAMINYLTRANSFERASE-LIKE PROTEIN 1"/>
    <property type="match status" value="1"/>
</dbReference>
<evidence type="ECO:0000256" key="1">
    <source>
        <dbReference type="ARBA" id="ARBA00006739"/>
    </source>
</evidence>
<dbReference type="SUPFAM" id="SSF53448">
    <property type="entry name" value="Nucleotide-diphospho-sugar transferases"/>
    <property type="match status" value="1"/>
</dbReference>
<name>A0A1R0WYB4_9BACL</name>
<dbReference type="Pfam" id="PF00535">
    <property type="entry name" value="Glycos_transf_2"/>
    <property type="match status" value="1"/>
</dbReference>
<evidence type="ECO:0000313" key="4">
    <source>
        <dbReference type="Proteomes" id="UP000187465"/>
    </source>
</evidence>
<evidence type="ECO:0000259" key="2">
    <source>
        <dbReference type="Pfam" id="PF00535"/>
    </source>
</evidence>
<organism evidence="3 4">
    <name type="scientific">Paenibacillus odorifer</name>
    <dbReference type="NCBI Taxonomy" id="189426"/>
    <lineage>
        <taxon>Bacteria</taxon>
        <taxon>Bacillati</taxon>
        <taxon>Bacillota</taxon>
        <taxon>Bacilli</taxon>
        <taxon>Bacillales</taxon>
        <taxon>Paenibacillaceae</taxon>
        <taxon>Paenibacillus</taxon>
    </lineage>
</organism>
<dbReference type="PANTHER" id="PTHR22916">
    <property type="entry name" value="GLYCOSYLTRANSFERASE"/>
    <property type="match status" value="1"/>
</dbReference>
<dbReference type="GO" id="GO:0016758">
    <property type="term" value="F:hexosyltransferase activity"/>
    <property type="evidence" value="ECO:0007669"/>
    <property type="project" value="UniProtKB-ARBA"/>
</dbReference>
<protein>
    <recommendedName>
        <fullName evidence="2">Glycosyltransferase 2-like domain-containing protein</fullName>
    </recommendedName>
</protein>